<organism evidence="1 2">
    <name type="scientific">Halorubrum vacuolatum</name>
    <name type="common">Natronobacterium vacuolatum</name>
    <dbReference type="NCBI Taxonomy" id="63740"/>
    <lineage>
        <taxon>Archaea</taxon>
        <taxon>Methanobacteriati</taxon>
        <taxon>Methanobacteriota</taxon>
        <taxon>Stenosarchaea group</taxon>
        <taxon>Halobacteria</taxon>
        <taxon>Halobacteriales</taxon>
        <taxon>Haloferacaceae</taxon>
        <taxon>Halorubrum</taxon>
    </lineage>
</organism>
<dbReference type="Proteomes" id="UP000198397">
    <property type="component" value="Unassembled WGS sequence"/>
</dbReference>
<evidence type="ECO:0000313" key="2">
    <source>
        <dbReference type="Proteomes" id="UP000198397"/>
    </source>
</evidence>
<sequence>MSVTGICHVCESAAARHTCELCGQAVCRDHWRSTTGVCLACARGTGGEM</sequence>
<gene>
    <name evidence="1" type="ORF">SAMN06264855_10249</name>
</gene>
<reference evidence="1 2" key="1">
    <citation type="submission" date="2017-06" db="EMBL/GenBank/DDBJ databases">
        <authorList>
            <person name="Kim H.J."/>
            <person name="Triplett B.A."/>
        </authorList>
    </citation>
    <scope>NUCLEOTIDE SEQUENCE [LARGE SCALE GENOMIC DNA]</scope>
    <source>
        <strain evidence="1 2">DSM 8800</strain>
    </source>
</reference>
<dbReference type="RefSeq" id="WP_179213561.1">
    <property type="nucleotide sequence ID" value="NZ_FZNQ01000002.1"/>
</dbReference>
<name>A0A238V8F3_HALVU</name>
<dbReference type="AlphaFoldDB" id="A0A238V8F3"/>
<keyword evidence="2" id="KW-1185">Reference proteome</keyword>
<accession>A0A238V8F3</accession>
<dbReference type="OrthoDB" id="70008at2157"/>
<protein>
    <recommendedName>
        <fullName evidence="3">HIT zinc finger</fullName>
    </recommendedName>
</protein>
<dbReference type="EMBL" id="FZNQ01000002">
    <property type="protein sequence ID" value="SNR30317.1"/>
    <property type="molecule type" value="Genomic_DNA"/>
</dbReference>
<evidence type="ECO:0008006" key="3">
    <source>
        <dbReference type="Google" id="ProtNLM"/>
    </source>
</evidence>
<proteinExistence type="predicted"/>
<evidence type="ECO:0000313" key="1">
    <source>
        <dbReference type="EMBL" id="SNR30317.1"/>
    </source>
</evidence>